<dbReference type="InterPro" id="IPR003594">
    <property type="entry name" value="HATPase_dom"/>
</dbReference>
<evidence type="ECO:0000256" key="5">
    <source>
        <dbReference type="ARBA" id="ARBA00022741"/>
    </source>
</evidence>
<sequence>MNDSDLALALSRRIFGYARLDPGLKVIDRVGALMDWAPPPGALITESPVFFAMELEFDALREGRRVALDLPGVRLPPEDSTPFSVSVLYAPRPERFLVFVNSDCGALEVERQFAQERREALLLADQAAAAGRLIREQAALYCDIVESANDLVFRLSTDLRVTFVNAFACAVLREDERFLLGRAIDDVLGHSPQDGWRALLGPADDASFEQELQLPGGASVWIWWSVHWVGDKNGPGEFQALGRDVTDLRRLRAEAARGADEARRAAVMRERLRIAHDLHDTLVQSLVALAPQLRLIRKVAGPDASPRLLEELTHADTAVRDGLARARAALSDLRGQTVESQGLGAALEALAARFSSRTGVHTLAEIDEHARPVSGAAAAALYRIAEEALRNVELHANARGVSLRLSADPSRAVALIVADDGQGFEPVEVQPGHFGLMGMREQADMIGASFDLRAEKGGGVRIEVTLPGPRSAGTETPFSHKS</sequence>
<keyword evidence="5" id="KW-0547">Nucleotide-binding</keyword>
<evidence type="ECO:0000256" key="4">
    <source>
        <dbReference type="ARBA" id="ARBA00022679"/>
    </source>
</evidence>
<dbReference type="Proteomes" id="UP001139104">
    <property type="component" value="Unassembled WGS sequence"/>
</dbReference>
<evidence type="ECO:0000256" key="8">
    <source>
        <dbReference type="ARBA" id="ARBA00023012"/>
    </source>
</evidence>
<dbReference type="EC" id="2.7.13.3" evidence="2"/>
<evidence type="ECO:0000256" key="3">
    <source>
        <dbReference type="ARBA" id="ARBA00022553"/>
    </source>
</evidence>
<gene>
    <name evidence="10" type="ORF">K2U94_11140</name>
</gene>
<evidence type="ECO:0000256" key="6">
    <source>
        <dbReference type="ARBA" id="ARBA00022777"/>
    </source>
</evidence>
<dbReference type="EMBL" id="JAIVFP010000001">
    <property type="protein sequence ID" value="MCI4683316.1"/>
    <property type="molecule type" value="Genomic_DNA"/>
</dbReference>
<comment type="catalytic activity">
    <reaction evidence="1">
        <text>ATP + protein L-histidine = ADP + protein N-phospho-L-histidine.</text>
        <dbReference type="EC" id="2.7.13.3"/>
    </reaction>
</comment>
<dbReference type="InterPro" id="IPR035965">
    <property type="entry name" value="PAS-like_dom_sf"/>
</dbReference>
<dbReference type="SUPFAM" id="SSF55874">
    <property type="entry name" value="ATPase domain of HSP90 chaperone/DNA topoisomerase II/histidine kinase"/>
    <property type="match status" value="1"/>
</dbReference>
<dbReference type="Pfam" id="PF08448">
    <property type="entry name" value="PAS_4"/>
    <property type="match status" value="1"/>
</dbReference>
<evidence type="ECO:0000313" key="11">
    <source>
        <dbReference type="Proteomes" id="UP001139104"/>
    </source>
</evidence>
<dbReference type="InterPro" id="IPR013656">
    <property type="entry name" value="PAS_4"/>
</dbReference>
<evidence type="ECO:0000256" key="2">
    <source>
        <dbReference type="ARBA" id="ARBA00012438"/>
    </source>
</evidence>
<protein>
    <recommendedName>
        <fullName evidence="2">histidine kinase</fullName>
        <ecNumber evidence="2">2.7.13.3</ecNumber>
    </recommendedName>
</protein>
<dbReference type="CDD" id="cd00130">
    <property type="entry name" value="PAS"/>
    <property type="match status" value="1"/>
</dbReference>
<dbReference type="Gene3D" id="1.20.5.1930">
    <property type="match status" value="1"/>
</dbReference>
<name>A0ABS9Z799_9HYPH</name>
<dbReference type="GO" id="GO:0016301">
    <property type="term" value="F:kinase activity"/>
    <property type="evidence" value="ECO:0007669"/>
    <property type="project" value="UniProtKB-KW"/>
</dbReference>
<dbReference type="PANTHER" id="PTHR24421:SF10">
    <property type="entry name" value="NITRATE_NITRITE SENSOR PROTEIN NARQ"/>
    <property type="match status" value="1"/>
</dbReference>
<dbReference type="CDD" id="cd16917">
    <property type="entry name" value="HATPase_UhpB-NarQ-NarX-like"/>
    <property type="match status" value="1"/>
</dbReference>
<comment type="caution">
    <text evidence="10">The sequence shown here is derived from an EMBL/GenBank/DDBJ whole genome shotgun (WGS) entry which is preliminary data.</text>
</comment>
<dbReference type="RefSeq" id="WP_243067277.1">
    <property type="nucleotide sequence ID" value="NZ_JAIVFK010000025.1"/>
</dbReference>
<dbReference type="SMART" id="SM00387">
    <property type="entry name" value="HATPase_c"/>
    <property type="match status" value="1"/>
</dbReference>
<evidence type="ECO:0000259" key="9">
    <source>
        <dbReference type="SMART" id="SM00387"/>
    </source>
</evidence>
<keyword evidence="4" id="KW-0808">Transferase</keyword>
<evidence type="ECO:0000313" key="10">
    <source>
        <dbReference type="EMBL" id="MCI4683316.1"/>
    </source>
</evidence>
<evidence type="ECO:0000256" key="7">
    <source>
        <dbReference type="ARBA" id="ARBA00022840"/>
    </source>
</evidence>
<keyword evidence="6 10" id="KW-0418">Kinase</keyword>
<feature type="domain" description="Histidine kinase/HSP90-like ATPase" evidence="9">
    <location>
        <begin position="376"/>
        <end position="470"/>
    </location>
</feature>
<keyword evidence="3" id="KW-0597">Phosphoprotein</keyword>
<accession>A0ABS9Z799</accession>
<dbReference type="Gene3D" id="3.30.565.10">
    <property type="entry name" value="Histidine kinase-like ATPase, C-terminal domain"/>
    <property type="match status" value="1"/>
</dbReference>
<proteinExistence type="predicted"/>
<dbReference type="InterPro" id="IPR036890">
    <property type="entry name" value="HATPase_C_sf"/>
</dbReference>
<keyword evidence="7" id="KW-0067">ATP-binding</keyword>
<reference evidence="10" key="1">
    <citation type="journal article" date="2022" name="ISME J.">
        <title>Identification of active gaseous-alkane degraders at natural gas seeps.</title>
        <authorList>
            <person name="Farhan Ul Haque M."/>
            <person name="Hernandez M."/>
            <person name="Crombie A.T."/>
            <person name="Murrell J.C."/>
        </authorList>
    </citation>
    <scope>NUCLEOTIDE SEQUENCE</scope>
    <source>
        <strain evidence="10">PC2</strain>
    </source>
</reference>
<dbReference type="Gene3D" id="3.30.450.20">
    <property type="entry name" value="PAS domain"/>
    <property type="match status" value="1"/>
</dbReference>
<dbReference type="InterPro" id="IPR050482">
    <property type="entry name" value="Sensor_HK_TwoCompSys"/>
</dbReference>
<keyword evidence="11" id="KW-1185">Reference proteome</keyword>
<evidence type="ECO:0000256" key="1">
    <source>
        <dbReference type="ARBA" id="ARBA00000085"/>
    </source>
</evidence>
<dbReference type="InterPro" id="IPR011712">
    <property type="entry name" value="Sig_transdc_His_kin_sub3_dim/P"/>
</dbReference>
<organism evidence="10 11">
    <name type="scientific">Candidatus Rhodoblastus alkanivorans</name>
    <dbReference type="NCBI Taxonomy" id="2954117"/>
    <lineage>
        <taxon>Bacteria</taxon>
        <taxon>Pseudomonadati</taxon>
        <taxon>Pseudomonadota</taxon>
        <taxon>Alphaproteobacteria</taxon>
        <taxon>Hyphomicrobiales</taxon>
        <taxon>Rhodoblastaceae</taxon>
        <taxon>Rhodoblastus</taxon>
    </lineage>
</organism>
<keyword evidence="8" id="KW-0902">Two-component regulatory system</keyword>
<dbReference type="PANTHER" id="PTHR24421">
    <property type="entry name" value="NITRATE/NITRITE SENSOR PROTEIN NARX-RELATED"/>
    <property type="match status" value="1"/>
</dbReference>
<dbReference type="Pfam" id="PF07730">
    <property type="entry name" value="HisKA_3"/>
    <property type="match status" value="1"/>
</dbReference>
<dbReference type="SUPFAM" id="SSF55785">
    <property type="entry name" value="PYP-like sensor domain (PAS domain)"/>
    <property type="match status" value="1"/>
</dbReference>
<dbReference type="Pfam" id="PF02518">
    <property type="entry name" value="HATPase_c"/>
    <property type="match status" value="1"/>
</dbReference>
<dbReference type="InterPro" id="IPR000014">
    <property type="entry name" value="PAS"/>
</dbReference>